<dbReference type="AlphaFoldDB" id="A0A942T5L2"/>
<accession>A0A942T5L2</accession>
<keyword evidence="1" id="KW-0472">Membrane</keyword>
<evidence type="ECO:0000256" key="1">
    <source>
        <dbReference type="SAM" id="Phobius"/>
    </source>
</evidence>
<keyword evidence="1" id="KW-1133">Transmembrane helix</keyword>
<feature type="transmembrane region" description="Helical" evidence="1">
    <location>
        <begin position="53"/>
        <end position="73"/>
    </location>
</feature>
<evidence type="ECO:0000313" key="2">
    <source>
        <dbReference type="EMBL" id="MBS4185518.1"/>
    </source>
</evidence>
<comment type="caution">
    <text evidence="2">The sequence shown here is derived from an EMBL/GenBank/DDBJ whole genome shotgun (WGS) entry which is preliminary data.</text>
</comment>
<organism evidence="2">
    <name type="scientific">Neobacillus citreus</name>
    <dbReference type="NCBI Taxonomy" id="2833578"/>
    <lineage>
        <taxon>Bacteria</taxon>
        <taxon>Bacillati</taxon>
        <taxon>Bacillota</taxon>
        <taxon>Bacilli</taxon>
        <taxon>Bacillales</taxon>
        <taxon>Bacillaceae</taxon>
        <taxon>Neobacillus</taxon>
    </lineage>
</organism>
<name>A0A942T5L2_9BACI</name>
<feature type="transmembrane region" description="Helical" evidence="1">
    <location>
        <begin position="110"/>
        <end position="131"/>
    </location>
</feature>
<dbReference type="EMBL" id="JAGYPE010000006">
    <property type="protein sequence ID" value="MBS4185518.1"/>
    <property type="molecule type" value="Genomic_DNA"/>
</dbReference>
<evidence type="ECO:0000313" key="4">
    <source>
        <dbReference type="Proteomes" id="UP000677265"/>
    </source>
</evidence>
<keyword evidence="1" id="KW-0812">Transmembrane</keyword>
<evidence type="ECO:0000313" key="3">
    <source>
        <dbReference type="EMBL" id="MCH6264268.1"/>
    </source>
</evidence>
<protein>
    <submittedName>
        <fullName evidence="2">Uncharacterized protein</fullName>
    </submittedName>
</protein>
<reference evidence="2" key="1">
    <citation type="submission" date="2021-05" db="EMBL/GenBank/DDBJ databases">
        <title>Novel Bacillus species.</title>
        <authorList>
            <person name="Liu G."/>
        </authorList>
    </citation>
    <scope>NUCLEOTIDE SEQUENCE</scope>
    <source>
        <strain evidence="2 4">FJAT-50051</strain>
    </source>
</reference>
<feature type="transmembrane region" description="Helical" evidence="1">
    <location>
        <begin position="85"/>
        <end position="104"/>
    </location>
</feature>
<feature type="transmembrane region" description="Helical" evidence="1">
    <location>
        <begin position="12"/>
        <end position="33"/>
    </location>
</feature>
<dbReference type="RefSeq" id="WP_213145371.1">
    <property type="nucleotide sequence ID" value="NZ_JAGYPE020000002.1"/>
</dbReference>
<gene>
    <name evidence="3" type="ORF">KHB02_001835</name>
    <name evidence="2" type="ORF">KHB02_29475</name>
</gene>
<dbReference type="EMBL" id="JAGYPE020000002">
    <property type="protein sequence ID" value="MCH6264268.1"/>
    <property type="molecule type" value="Genomic_DNA"/>
</dbReference>
<keyword evidence="4" id="KW-1185">Reference proteome</keyword>
<sequence length="147" mass="15569">MDKTKVLSNMAGTVLTLVGIAAITVGLGLIVAPDGDGFKLSVELLKNTPFRDYLIPGIVLLTVIGVGSLLAAIPAFKLHRFAGAATLLLGLALVLFIVAQVYWIGTGSGLLPIFMIVGIVEMGLGVLIMAVDSNHQMFHRHHNHHAH</sequence>
<dbReference type="Proteomes" id="UP000677265">
    <property type="component" value="Unassembled WGS sequence"/>
</dbReference>
<proteinExistence type="predicted"/>